<dbReference type="AlphaFoldDB" id="A0A4Y2JSL9"/>
<keyword evidence="2" id="KW-1185">Reference proteome</keyword>
<protein>
    <submittedName>
        <fullName evidence="1">Uncharacterized protein</fullName>
    </submittedName>
</protein>
<organism evidence="1 2">
    <name type="scientific">Araneus ventricosus</name>
    <name type="common">Orbweaver spider</name>
    <name type="synonym">Epeira ventricosa</name>
    <dbReference type="NCBI Taxonomy" id="182803"/>
    <lineage>
        <taxon>Eukaryota</taxon>
        <taxon>Metazoa</taxon>
        <taxon>Ecdysozoa</taxon>
        <taxon>Arthropoda</taxon>
        <taxon>Chelicerata</taxon>
        <taxon>Arachnida</taxon>
        <taxon>Araneae</taxon>
        <taxon>Araneomorphae</taxon>
        <taxon>Entelegynae</taxon>
        <taxon>Araneoidea</taxon>
        <taxon>Araneidae</taxon>
        <taxon>Araneus</taxon>
    </lineage>
</organism>
<dbReference type="EMBL" id="BGPR01003790">
    <property type="protein sequence ID" value="GBM92449.1"/>
    <property type="molecule type" value="Genomic_DNA"/>
</dbReference>
<accession>A0A4Y2JSL9</accession>
<proteinExistence type="predicted"/>
<gene>
    <name evidence="1" type="ORF">AVEN_36059_1</name>
</gene>
<dbReference type="Proteomes" id="UP000499080">
    <property type="component" value="Unassembled WGS sequence"/>
</dbReference>
<comment type="caution">
    <text evidence="1">The sequence shown here is derived from an EMBL/GenBank/DDBJ whole genome shotgun (WGS) entry which is preliminary data.</text>
</comment>
<sequence length="117" mass="13473">MFQYNVCLYHISPLPAFRQISLQSISSLAANPYHSPFLLFPLVRRGVGACVNFDRIYLDGMKKELCTLQMFLQTALALREMLFKFLRICNNTNDVSMLLIPEDGDSARIFSNEPRHQ</sequence>
<evidence type="ECO:0000313" key="2">
    <source>
        <dbReference type="Proteomes" id="UP000499080"/>
    </source>
</evidence>
<evidence type="ECO:0000313" key="1">
    <source>
        <dbReference type="EMBL" id="GBM92449.1"/>
    </source>
</evidence>
<reference evidence="1 2" key="1">
    <citation type="journal article" date="2019" name="Sci. Rep.">
        <title>Orb-weaving spider Araneus ventricosus genome elucidates the spidroin gene catalogue.</title>
        <authorList>
            <person name="Kono N."/>
            <person name="Nakamura H."/>
            <person name="Ohtoshi R."/>
            <person name="Moran D.A.P."/>
            <person name="Shinohara A."/>
            <person name="Yoshida Y."/>
            <person name="Fujiwara M."/>
            <person name="Mori M."/>
            <person name="Tomita M."/>
            <person name="Arakawa K."/>
        </authorList>
    </citation>
    <scope>NUCLEOTIDE SEQUENCE [LARGE SCALE GENOMIC DNA]</scope>
</reference>
<name>A0A4Y2JSL9_ARAVE</name>